<organism evidence="1 2">
    <name type="scientific">Ganoderma sinense ZZ0214-1</name>
    <dbReference type="NCBI Taxonomy" id="1077348"/>
    <lineage>
        <taxon>Eukaryota</taxon>
        <taxon>Fungi</taxon>
        <taxon>Dikarya</taxon>
        <taxon>Basidiomycota</taxon>
        <taxon>Agaricomycotina</taxon>
        <taxon>Agaricomycetes</taxon>
        <taxon>Polyporales</taxon>
        <taxon>Polyporaceae</taxon>
        <taxon>Ganoderma</taxon>
    </lineage>
</organism>
<dbReference type="AlphaFoldDB" id="A0A2G8S4Q2"/>
<gene>
    <name evidence="1" type="ORF">GSI_08589</name>
</gene>
<keyword evidence="2" id="KW-1185">Reference proteome</keyword>
<evidence type="ECO:0000313" key="2">
    <source>
        <dbReference type="Proteomes" id="UP000230002"/>
    </source>
</evidence>
<name>A0A2G8S4Q2_9APHY</name>
<dbReference type="Proteomes" id="UP000230002">
    <property type="component" value="Unassembled WGS sequence"/>
</dbReference>
<comment type="caution">
    <text evidence="1">The sequence shown here is derived from an EMBL/GenBank/DDBJ whole genome shotgun (WGS) entry which is preliminary data.</text>
</comment>
<evidence type="ECO:0000313" key="1">
    <source>
        <dbReference type="EMBL" id="PIL28548.1"/>
    </source>
</evidence>
<dbReference type="EMBL" id="AYKW01000023">
    <property type="protein sequence ID" value="PIL28548.1"/>
    <property type="molecule type" value="Genomic_DNA"/>
</dbReference>
<protein>
    <submittedName>
        <fullName evidence="1">Uncharacterized protein</fullName>
    </submittedName>
</protein>
<sequence length="264" mass="30592">MDHNNDILLAISPPTQLTVRRSVQRQRGIKLKGMKTTVAFRHSYTDGRQTGSEPFTSSECQRVQRKCLRLTWACGARSNPSKEGMRIMADYALPVSGTLKREKRCGVGRPQFAELRDPTPFAAPSWIIICLALLVLVPPASTQSSFAFLQPLPTPVQCQTYAFAWTGGTPTYTLSISLLRLHYIHWLYHYHVLNQDVFHYDYFHYDFLHYDLFYHYDLFHHSLEADRSTYDNSINYLNAYERTHIHQFELHVFGASFYLAITVF</sequence>
<accession>A0A2G8S4Q2</accession>
<proteinExistence type="predicted"/>
<reference evidence="1 2" key="1">
    <citation type="journal article" date="2015" name="Sci. Rep.">
        <title>Chromosome-level genome map provides insights into diverse defense mechanisms in the medicinal fungus Ganoderma sinense.</title>
        <authorList>
            <person name="Zhu Y."/>
            <person name="Xu J."/>
            <person name="Sun C."/>
            <person name="Zhou S."/>
            <person name="Xu H."/>
            <person name="Nelson D.R."/>
            <person name="Qian J."/>
            <person name="Song J."/>
            <person name="Luo H."/>
            <person name="Xiang L."/>
            <person name="Li Y."/>
            <person name="Xu Z."/>
            <person name="Ji A."/>
            <person name="Wang L."/>
            <person name="Lu S."/>
            <person name="Hayward A."/>
            <person name="Sun W."/>
            <person name="Li X."/>
            <person name="Schwartz D.C."/>
            <person name="Wang Y."/>
            <person name="Chen S."/>
        </authorList>
    </citation>
    <scope>NUCLEOTIDE SEQUENCE [LARGE SCALE GENOMIC DNA]</scope>
    <source>
        <strain evidence="1 2">ZZ0214-1</strain>
    </source>
</reference>